<dbReference type="GO" id="GO:0005524">
    <property type="term" value="F:ATP binding"/>
    <property type="evidence" value="ECO:0007669"/>
    <property type="project" value="UniProtKB-KW"/>
</dbReference>
<reference evidence="5" key="1">
    <citation type="submission" date="2022-08" db="EMBL/GenBank/DDBJ databases">
        <title>Genome analysis of Corynebacteriales strain.</title>
        <authorList>
            <person name="Lee S.D."/>
        </authorList>
    </citation>
    <scope>NUCLEOTIDE SEQUENCE</scope>
    <source>
        <strain evidence="5">D3-21</strain>
    </source>
</reference>
<dbReference type="SMART" id="SM00796">
    <property type="entry name" value="AHS1"/>
    <property type="match status" value="1"/>
</dbReference>
<dbReference type="PANTHER" id="PTHR34698">
    <property type="entry name" value="5-OXOPROLINASE SUBUNIT B"/>
    <property type="match status" value="1"/>
</dbReference>
<dbReference type="Proteomes" id="UP001152755">
    <property type="component" value="Unassembled WGS sequence"/>
</dbReference>
<keyword evidence="6" id="KW-1185">Reference proteome</keyword>
<dbReference type="InterPro" id="IPR010016">
    <property type="entry name" value="PxpB"/>
</dbReference>
<evidence type="ECO:0000259" key="4">
    <source>
        <dbReference type="SMART" id="SM00796"/>
    </source>
</evidence>
<dbReference type="Gene3D" id="2.40.100.10">
    <property type="entry name" value="Cyclophilin-like"/>
    <property type="match status" value="1"/>
</dbReference>
<dbReference type="PANTHER" id="PTHR34698:SF2">
    <property type="entry name" value="5-OXOPROLINASE SUBUNIT B"/>
    <property type="match status" value="1"/>
</dbReference>
<dbReference type="InterPro" id="IPR003833">
    <property type="entry name" value="CT_C_D"/>
</dbReference>
<dbReference type="AlphaFoldDB" id="A0A9X4M2T1"/>
<evidence type="ECO:0000313" key="5">
    <source>
        <dbReference type="EMBL" id="MDG3015797.1"/>
    </source>
</evidence>
<sequence length="214" mass="23177">MRAPTVRSAGDRALLLEPADPAQLSALVDLLTVDTPEGVEDVLPAARTILVTLTAHADRQWVGTELVRLGTVVTADGPEEGAHDRFGAVTVPVRYDGEDLHDVATLLGCTADELITEHTSRRWRCSFLGFAPGFGYLEPDRPLPSVPRRTQSRTAVPAGAVALAGGYSAVYPRRSPGGWQLIGTTDTVMWDLDRAEPSLLRPGTVVRFVDRDRR</sequence>
<dbReference type="Gene3D" id="3.30.1360.40">
    <property type="match status" value="1"/>
</dbReference>
<evidence type="ECO:0000256" key="2">
    <source>
        <dbReference type="ARBA" id="ARBA00022801"/>
    </source>
</evidence>
<evidence type="ECO:0000256" key="3">
    <source>
        <dbReference type="ARBA" id="ARBA00022840"/>
    </source>
</evidence>
<name>A0A9X4M2T1_9ACTN</name>
<dbReference type="InterPro" id="IPR029000">
    <property type="entry name" value="Cyclophilin-like_dom_sf"/>
</dbReference>
<keyword evidence="1" id="KW-0547">Nucleotide-binding</keyword>
<dbReference type="Pfam" id="PF02682">
    <property type="entry name" value="CT_C_D"/>
    <property type="match status" value="1"/>
</dbReference>
<feature type="domain" description="Carboxyltransferase" evidence="4">
    <location>
        <begin position="4"/>
        <end position="200"/>
    </location>
</feature>
<keyword evidence="3" id="KW-0067">ATP-binding</keyword>
<dbReference type="RefSeq" id="WP_277831870.1">
    <property type="nucleotide sequence ID" value="NZ_JAAIVF010000002.1"/>
</dbReference>
<dbReference type="GO" id="GO:0016787">
    <property type="term" value="F:hydrolase activity"/>
    <property type="evidence" value="ECO:0007669"/>
    <property type="project" value="UniProtKB-KW"/>
</dbReference>
<accession>A0A9X4M2T1</accession>
<organism evidence="5 6">
    <name type="scientific">Speluncibacter jeojiensis</name>
    <dbReference type="NCBI Taxonomy" id="2710754"/>
    <lineage>
        <taxon>Bacteria</taxon>
        <taxon>Bacillati</taxon>
        <taxon>Actinomycetota</taxon>
        <taxon>Actinomycetes</taxon>
        <taxon>Mycobacteriales</taxon>
        <taxon>Speluncibacteraceae</taxon>
        <taxon>Speluncibacter</taxon>
    </lineage>
</organism>
<gene>
    <name evidence="5" type="ORF">NVS88_14640</name>
</gene>
<dbReference type="SUPFAM" id="SSF50891">
    <property type="entry name" value="Cyclophilin-like"/>
    <property type="match status" value="1"/>
</dbReference>
<protein>
    <submittedName>
        <fullName evidence="5">Allophanate hydrolase subunit 1</fullName>
    </submittedName>
</protein>
<dbReference type="EMBL" id="JANRHA010000009">
    <property type="protein sequence ID" value="MDG3015797.1"/>
    <property type="molecule type" value="Genomic_DNA"/>
</dbReference>
<evidence type="ECO:0000256" key="1">
    <source>
        <dbReference type="ARBA" id="ARBA00022741"/>
    </source>
</evidence>
<proteinExistence type="predicted"/>
<keyword evidence="2 5" id="KW-0378">Hydrolase</keyword>
<evidence type="ECO:0000313" key="6">
    <source>
        <dbReference type="Proteomes" id="UP001152755"/>
    </source>
</evidence>
<comment type="caution">
    <text evidence="5">The sequence shown here is derived from an EMBL/GenBank/DDBJ whole genome shotgun (WGS) entry which is preliminary data.</text>
</comment>